<dbReference type="SUPFAM" id="SSF51905">
    <property type="entry name" value="FAD/NAD(P)-binding domain"/>
    <property type="match status" value="1"/>
</dbReference>
<dbReference type="Pfam" id="PF01494">
    <property type="entry name" value="FAD_binding_3"/>
    <property type="match status" value="1"/>
</dbReference>
<accession>A0ABV5FUA6</accession>
<dbReference type="PRINTS" id="PR00420">
    <property type="entry name" value="RNGMNOXGNASE"/>
</dbReference>
<dbReference type="Gene3D" id="3.50.50.60">
    <property type="entry name" value="FAD/NAD(P)-binding domain"/>
    <property type="match status" value="1"/>
</dbReference>
<evidence type="ECO:0000313" key="2">
    <source>
        <dbReference type="Proteomes" id="UP001589575"/>
    </source>
</evidence>
<dbReference type="PANTHER" id="PTHR43004:SF19">
    <property type="entry name" value="BINDING MONOOXYGENASE, PUTATIVE (JCVI)-RELATED"/>
    <property type="match status" value="1"/>
</dbReference>
<keyword evidence="2" id="KW-1185">Reference proteome</keyword>
<organism evidence="1 2">
    <name type="scientific">Citricoccus parietis</name>
    <dbReference type="NCBI Taxonomy" id="592307"/>
    <lineage>
        <taxon>Bacteria</taxon>
        <taxon>Bacillati</taxon>
        <taxon>Actinomycetota</taxon>
        <taxon>Actinomycetes</taxon>
        <taxon>Micrococcales</taxon>
        <taxon>Micrococcaceae</taxon>
        <taxon>Citricoccus</taxon>
    </lineage>
</organism>
<evidence type="ECO:0000313" key="1">
    <source>
        <dbReference type="EMBL" id="MFB9070265.1"/>
    </source>
</evidence>
<dbReference type="InterPro" id="IPR036188">
    <property type="entry name" value="FAD/NAD-bd_sf"/>
</dbReference>
<dbReference type="Gene3D" id="3.30.9.10">
    <property type="entry name" value="D-Amino Acid Oxidase, subunit A, domain 2"/>
    <property type="match status" value="1"/>
</dbReference>
<proteinExistence type="predicted"/>
<dbReference type="GO" id="GO:0004497">
    <property type="term" value="F:monooxygenase activity"/>
    <property type="evidence" value="ECO:0007669"/>
    <property type="project" value="UniProtKB-KW"/>
</dbReference>
<keyword evidence="1" id="KW-0503">Monooxygenase</keyword>
<protein>
    <submittedName>
        <fullName evidence="1">FAD-dependent monooxygenase</fullName>
    </submittedName>
</protein>
<dbReference type="Gene3D" id="3.40.30.120">
    <property type="match status" value="1"/>
</dbReference>
<reference evidence="1 2" key="1">
    <citation type="submission" date="2024-09" db="EMBL/GenBank/DDBJ databases">
        <authorList>
            <person name="Sun Q."/>
            <person name="Mori K."/>
        </authorList>
    </citation>
    <scope>NUCLEOTIDE SEQUENCE [LARGE SCALE GENOMIC DNA]</scope>
    <source>
        <strain evidence="1 2">CCM 7609</strain>
    </source>
</reference>
<keyword evidence="1" id="KW-0560">Oxidoreductase</keyword>
<name>A0ABV5FUA6_9MICC</name>
<comment type="caution">
    <text evidence="1">The sequence shown here is derived from an EMBL/GenBank/DDBJ whole genome shotgun (WGS) entry which is preliminary data.</text>
</comment>
<dbReference type="NCBIfam" id="NF004780">
    <property type="entry name" value="PRK06126.1"/>
    <property type="match status" value="1"/>
</dbReference>
<dbReference type="PANTHER" id="PTHR43004">
    <property type="entry name" value="TRK SYSTEM POTASSIUM UPTAKE PROTEIN"/>
    <property type="match status" value="1"/>
</dbReference>
<dbReference type="InterPro" id="IPR050641">
    <property type="entry name" value="RIFMO-like"/>
</dbReference>
<sequence>MTDSISVPSPRVLIAGGGPVGMFLAADLGRRNIPTLVVERSAKGSDQAKVMQISVRTLEFARQLGMAESMWNWGFPLDYPLDNVFLTSLDGYELGRAPGAPMGQPGSPGFTEFSPEFQTHCPQPWLEPIIEDRARSFDSVTVLRRHEFGAFDVSADGVRANVTDLETGREITVDADYLIGCEGFGGSVQVALGIPVEERTVDYSVDLEFLAHDLFAEHDKGPAVRYTLVDEGGTWGTIVAVDGTRRWRLSVYAVDRDQADHLDPHAAIRRAIGHDLEYEIIRQGRWKRRAAMAASFGGGRVFLAGDSAHCSPPNGGFGMNTGIADVINLSWKLEASLQGWAGPQLLETYSSERRPIAQLTLAESVRDYHRLVDDTASTAIRTDSPEGAEQRRMIGERLVQDSLKAWRPLGIHIGYGYPWSSIVCNEPGVYPTFDPQDYTPTTSAGFRAPHWWIEEGRSTLDLFGRSHVLLRIGDAPNAEGIISAAAASGMPLEVVDLSEKQAGPYYDVPLVLVRPDGYIAWSGSSEPRDPGRTIDTLRGAVFNATAKALALTEATL</sequence>
<dbReference type="EMBL" id="JBHMFI010000001">
    <property type="protein sequence ID" value="MFB9070265.1"/>
    <property type="molecule type" value="Genomic_DNA"/>
</dbReference>
<dbReference type="Pfam" id="PF21274">
    <property type="entry name" value="Rng_hyd_C"/>
    <property type="match status" value="1"/>
</dbReference>
<dbReference type="Proteomes" id="UP001589575">
    <property type="component" value="Unassembled WGS sequence"/>
</dbReference>
<dbReference type="InterPro" id="IPR002938">
    <property type="entry name" value="FAD-bd"/>
</dbReference>
<gene>
    <name evidence="1" type="ORF">ACFFX0_03300</name>
</gene>